<dbReference type="GO" id="GO:0004803">
    <property type="term" value="F:transposase activity"/>
    <property type="evidence" value="ECO:0007669"/>
    <property type="project" value="InterPro"/>
</dbReference>
<keyword evidence="5" id="KW-1185">Reference proteome</keyword>
<dbReference type="InterPro" id="IPR008490">
    <property type="entry name" value="Transposase_InsH_N"/>
</dbReference>
<dbReference type="PANTHER" id="PTHR33408:SF2">
    <property type="entry name" value="TRANSPOSASE DDE DOMAIN-CONTAINING PROTEIN"/>
    <property type="match status" value="1"/>
</dbReference>
<sequence>MGTTFRPYSPDQDLLLPPSLKEWLPEGHLAYFISDVVEELHLSDFYARYEGDGRRKSPFDPRMMLKVLIYAYATGVFSSRKIARKLEEDVAFRVLAAGNFPKHRTLCDFRKQHLSEFKAVFVQVLHIAREADLIKLGTVAVDGTKVRANASKHKAMSYGRMRDEEKRLASEIEQLCNQAGRTDESEDQQFGTDQRGDELPDELQYREKRLDRIRAAKQKLEADQQASDDARGRHPDDERRSPRGGRNFKRDYGVPDDKDQSNFTDPQSRIMKTSDGFQQCYNGQLAVDAESQMIVANHQGNNASDHGCLIPLLDDVTATLGSQPQRCLADAGYRKEQDFQLLESKAIDGYISLRREGKKTGQIDADQYPATARMAQKLTTEQGREVYAQRKHLVEAVNGWIKHVLGFRQFSMRGLNAVQGEWDLVCLALNLRRMSSRMSLA</sequence>
<proteinExistence type="predicted"/>
<feature type="region of interest" description="Disordered" evidence="1">
    <location>
        <begin position="178"/>
        <end position="203"/>
    </location>
</feature>
<comment type="caution">
    <text evidence="4">The sequence shown here is derived from an EMBL/GenBank/DDBJ whole genome shotgun (WGS) entry which is preliminary data.</text>
</comment>
<dbReference type="RefSeq" id="WP_095618554.1">
    <property type="nucleotide sequence ID" value="NZ_NSKD01000010.1"/>
</dbReference>
<dbReference type="GO" id="GO:0003677">
    <property type="term" value="F:DNA binding"/>
    <property type="evidence" value="ECO:0007669"/>
    <property type="project" value="InterPro"/>
</dbReference>
<dbReference type="Proteomes" id="UP000218896">
    <property type="component" value="Unassembled WGS sequence"/>
</dbReference>
<evidence type="ECO:0000313" key="5">
    <source>
        <dbReference type="Proteomes" id="UP000218896"/>
    </source>
</evidence>
<dbReference type="EMBL" id="NSKD01000010">
    <property type="protein sequence ID" value="PAU77019.1"/>
    <property type="molecule type" value="Genomic_DNA"/>
</dbReference>
<feature type="region of interest" description="Disordered" evidence="1">
    <location>
        <begin position="218"/>
        <end position="269"/>
    </location>
</feature>
<dbReference type="Pfam" id="PF05598">
    <property type="entry name" value="DUF772"/>
    <property type="match status" value="1"/>
</dbReference>
<organism evidence="4 5">
    <name type="scientific">Halovibrio salipaludis</name>
    <dbReference type="NCBI Taxonomy" id="2032626"/>
    <lineage>
        <taxon>Bacteria</taxon>
        <taxon>Pseudomonadati</taxon>
        <taxon>Pseudomonadota</taxon>
        <taxon>Gammaproteobacteria</taxon>
        <taxon>Oceanospirillales</taxon>
        <taxon>Halomonadaceae</taxon>
        <taxon>Halovibrio</taxon>
    </lineage>
</organism>
<evidence type="ECO:0000259" key="2">
    <source>
        <dbReference type="Pfam" id="PF01609"/>
    </source>
</evidence>
<feature type="domain" description="Transposase InsH N-terminal" evidence="3">
    <location>
        <begin position="19"/>
        <end position="111"/>
    </location>
</feature>
<evidence type="ECO:0000259" key="3">
    <source>
        <dbReference type="Pfam" id="PF05598"/>
    </source>
</evidence>
<protein>
    <submittedName>
        <fullName evidence="4">IS5/IS1182 family transposase</fullName>
    </submittedName>
</protein>
<reference evidence="4 5" key="1">
    <citation type="submission" date="2017-08" db="EMBL/GenBank/DDBJ databases">
        <title>Halovibrio sewagensis sp. nov., isolated from wastewater of high salinity.</title>
        <authorList>
            <person name="Dong X."/>
            <person name="Zhang G."/>
        </authorList>
    </citation>
    <scope>NUCLEOTIDE SEQUENCE [LARGE SCALE GENOMIC DNA]</scope>
    <source>
        <strain evidence="4 5">YL5-2</strain>
    </source>
</reference>
<dbReference type="AlphaFoldDB" id="A0A2A2EXB4"/>
<dbReference type="NCBIfam" id="NF033551">
    <property type="entry name" value="transpos_IS1182"/>
    <property type="match status" value="1"/>
</dbReference>
<name>A0A2A2EXB4_9GAMM</name>
<dbReference type="InterPro" id="IPR002559">
    <property type="entry name" value="Transposase_11"/>
</dbReference>
<dbReference type="OrthoDB" id="9182628at2"/>
<evidence type="ECO:0000313" key="4">
    <source>
        <dbReference type="EMBL" id="PAU77019.1"/>
    </source>
</evidence>
<dbReference type="PANTHER" id="PTHR33408">
    <property type="entry name" value="TRANSPOSASE"/>
    <property type="match status" value="1"/>
</dbReference>
<dbReference type="InterPro" id="IPR047629">
    <property type="entry name" value="IS1182_transpos"/>
</dbReference>
<dbReference type="Pfam" id="PF01609">
    <property type="entry name" value="DDE_Tnp_1"/>
    <property type="match status" value="1"/>
</dbReference>
<evidence type="ECO:0000256" key="1">
    <source>
        <dbReference type="SAM" id="MobiDB-lite"/>
    </source>
</evidence>
<accession>A0A2A2EXB4</accession>
<feature type="compositionally biased region" description="Basic and acidic residues" evidence="1">
    <location>
        <begin position="248"/>
        <end position="260"/>
    </location>
</feature>
<feature type="compositionally biased region" description="Basic and acidic residues" evidence="1">
    <location>
        <begin position="218"/>
        <end position="241"/>
    </location>
</feature>
<feature type="compositionally biased region" description="Basic and acidic residues" evidence="1">
    <location>
        <begin position="194"/>
        <end position="203"/>
    </location>
</feature>
<gene>
    <name evidence="4" type="ORF">CK501_14965</name>
</gene>
<dbReference type="GO" id="GO:0006313">
    <property type="term" value="P:DNA transposition"/>
    <property type="evidence" value="ECO:0007669"/>
    <property type="project" value="InterPro"/>
</dbReference>
<feature type="domain" description="Transposase IS4-like" evidence="2">
    <location>
        <begin position="267"/>
        <end position="431"/>
    </location>
</feature>